<proteinExistence type="predicted"/>
<feature type="domain" description="Mannitol dehydrogenase N-terminal" evidence="2">
    <location>
        <begin position="45"/>
        <end position="150"/>
    </location>
</feature>
<evidence type="ECO:0000313" key="4">
    <source>
        <dbReference type="Proteomes" id="UP000017052"/>
    </source>
</evidence>
<dbReference type="PANTHER" id="PTHR43362:SF1">
    <property type="entry name" value="MANNITOL DEHYDROGENASE 2-RELATED"/>
    <property type="match status" value="1"/>
</dbReference>
<dbReference type="InterPro" id="IPR050988">
    <property type="entry name" value="Mannitol_DH/Oxidoreductase"/>
</dbReference>
<dbReference type="Proteomes" id="UP000017052">
    <property type="component" value="Unassembled WGS sequence"/>
</dbReference>
<feature type="non-terminal residue" evidence="3">
    <location>
        <position position="162"/>
    </location>
</feature>
<dbReference type="InterPro" id="IPR036291">
    <property type="entry name" value="NAD(P)-bd_dom_sf"/>
</dbReference>
<reference evidence="3" key="1">
    <citation type="submission" date="2013-08" db="EMBL/GenBank/DDBJ databases">
        <authorList>
            <person name="Durkin A.S."/>
            <person name="Haft D.R."/>
            <person name="McCorrison J."/>
            <person name="Torralba M."/>
            <person name="Gillis M."/>
            <person name="Haft D.H."/>
            <person name="Methe B."/>
            <person name="Sutton G."/>
            <person name="Nelson K.E."/>
        </authorList>
    </citation>
    <scope>NUCLEOTIDE SEQUENCE [LARGE SCALE GENOMIC DNA]</scope>
    <source>
        <strain evidence="3">F0233</strain>
    </source>
</reference>
<dbReference type="InterPro" id="IPR013131">
    <property type="entry name" value="Mannitol_DH_N"/>
</dbReference>
<protein>
    <submittedName>
        <fullName evidence="3">Mannitol dehydrogenase Rossman domain protein</fullName>
    </submittedName>
</protein>
<gene>
    <name evidence="3" type="ORF">HMPREF0682_0259</name>
</gene>
<dbReference type="EMBL" id="ACVN02000062">
    <property type="protein sequence ID" value="ERK61088.1"/>
    <property type="molecule type" value="Genomic_DNA"/>
</dbReference>
<name>U2S5Z1_9ACTN</name>
<dbReference type="GO" id="GO:0016616">
    <property type="term" value="F:oxidoreductase activity, acting on the CH-OH group of donors, NAD or NADP as acceptor"/>
    <property type="evidence" value="ECO:0007669"/>
    <property type="project" value="TreeGrafter"/>
</dbReference>
<dbReference type="Pfam" id="PF01232">
    <property type="entry name" value="Mannitol_dh"/>
    <property type="match status" value="1"/>
</dbReference>
<evidence type="ECO:0000256" key="1">
    <source>
        <dbReference type="ARBA" id="ARBA00023002"/>
    </source>
</evidence>
<accession>U2S5Z1</accession>
<sequence>MRSGDHDAVREDGDAMERLSRATLTNANTEGVTLPPPGWDGQRTGIVHLGIGAFHRAHQAVYTQDAFAATGDDRWGICGVTQRSDRVKRQLADQDGLYGVLERAVDHTGVRVVGQVREVLYPAEQNAELMARIADPATRVVTLTVTEKGYRRDGSGRLDLAD</sequence>
<comment type="caution">
    <text evidence="3">The sequence shown here is derived from an EMBL/GenBank/DDBJ whole genome shotgun (WGS) entry which is preliminary data.</text>
</comment>
<dbReference type="AlphaFoldDB" id="U2S5Z1"/>
<keyword evidence="1" id="KW-0560">Oxidoreductase</keyword>
<dbReference type="PANTHER" id="PTHR43362">
    <property type="entry name" value="MANNITOL DEHYDROGENASE DSF1-RELATED"/>
    <property type="match status" value="1"/>
</dbReference>
<dbReference type="SUPFAM" id="SSF51735">
    <property type="entry name" value="NAD(P)-binding Rossmann-fold domains"/>
    <property type="match status" value="1"/>
</dbReference>
<evidence type="ECO:0000259" key="2">
    <source>
        <dbReference type="Pfam" id="PF01232"/>
    </source>
</evidence>
<evidence type="ECO:0000313" key="3">
    <source>
        <dbReference type="EMBL" id="ERK61088.1"/>
    </source>
</evidence>
<keyword evidence="4" id="KW-1185">Reference proteome</keyword>
<dbReference type="Gene3D" id="3.40.50.720">
    <property type="entry name" value="NAD(P)-binding Rossmann-like Domain"/>
    <property type="match status" value="1"/>
</dbReference>
<organism evidence="3 4">
    <name type="scientific">Propionibacterium acidifaciens F0233</name>
    <dbReference type="NCBI Taxonomy" id="553198"/>
    <lineage>
        <taxon>Bacteria</taxon>
        <taxon>Bacillati</taxon>
        <taxon>Actinomycetota</taxon>
        <taxon>Actinomycetes</taxon>
        <taxon>Propionibacteriales</taxon>
        <taxon>Propionibacteriaceae</taxon>
        <taxon>Propionibacterium</taxon>
    </lineage>
</organism>